<dbReference type="AlphaFoldDB" id="A0A565AZ95"/>
<feature type="compositionally biased region" description="Low complexity" evidence="1">
    <location>
        <begin position="11"/>
        <end position="22"/>
    </location>
</feature>
<comment type="caution">
    <text evidence="2">The sequence shown here is derived from an EMBL/GenBank/DDBJ whole genome shotgun (WGS) entry which is preliminary data.</text>
</comment>
<organism evidence="2 3">
    <name type="scientific">Arabis nemorensis</name>
    <dbReference type="NCBI Taxonomy" id="586526"/>
    <lineage>
        <taxon>Eukaryota</taxon>
        <taxon>Viridiplantae</taxon>
        <taxon>Streptophyta</taxon>
        <taxon>Embryophyta</taxon>
        <taxon>Tracheophyta</taxon>
        <taxon>Spermatophyta</taxon>
        <taxon>Magnoliopsida</taxon>
        <taxon>eudicotyledons</taxon>
        <taxon>Gunneridae</taxon>
        <taxon>Pentapetalae</taxon>
        <taxon>rosids</taxon>
        <taxon>malvids</taxon>
        <taxon>Brassicales</taxon>
        <taxon>Brassicaceae</taxon>
        <taxon>Arabideae</taxon>
        <taxon>Arabis</taxon>
    </lineage>
</organism>
<sequence>MGRRSSGGGSRSYSTGWSRSRSTPFLSKKSTPKSINIAKEQKAPPPAKDQKSPPIANNGRFFSSIADGFGFDMGHRFFEAIFGPRTIRQEIVIPEKVEVAALSTKDDNDKLKDYTESCSISYNVFQDCLKGNDLSKCHIFMDSLFECRKNSTSSFNF</sequence>
<keyword evidence="3" id="KW-1185">Reference proteome</keyword>
<accession>A0A565AZ95</accession>
<dbReference type="Proteomes" id="UP000489600">
    <property type="component" value="Unassembled WGS sequence"/>
</dbReference>
<dbReference type="GO" id="GO:0005739">
    <property type="term" value="C:mitochondrion"/>
    <property type="evidence" value="ECO:0007669"/>
    <property type="project" value="TreeGrafter"/>
</dbReference>
<name>A0A565AZ95_9BRAS</name>
<proteinExistence type="predicted"/>
<dbReference type="GO" id="GO:0005634">
    <property type="term" value="C:nucleus"/>
    <property type="evidence" value="ECO:0007669"/>
    <property type="project" value="TreeGrafter"/>
</dbReference>
<reference evidence="2" key="1">
    <citation type="submission" date="2019-07" db="EMBL/GenBank/DDBJ databases">
        <authorList>
            <person name="Dittberner H."/>
        </authorList>
    </citation>
    <scope>NUCLEOTIDE SEQUENCE [LARGE SCALE GENOMIC DNA]</scope>
</reference>
<gene>
    <name evidence="2" type="ORF">ANE_LOCUS5132</name>
</gene>
<dbReference type="PANTHER" id="PTHR13523">
    <property type="entry name" value="COILED-COIL-HELIX-COILED-COIL-HELIX DOMAIN CONTAINING 2/NUR77"/>
    <property type="match status" value="1"/>
</dbReference>
<feature type="region of interest" description="Disordered" evidence="1">
    <location>
        <begin position="1"/>
        <end position="59"/>
    </location>
</feature>
<dbReference type="GO" id="GO:0007005">
    <property type="term" value="P:mitochondrion organization"/>
    <property type="evidence" value="ECO:0007669"/>
    <property type="project" value="InterPro"/>
</dbReference>
<dbReference type="OrthoDB" id="1106148at2759"/>
<dbReference type="EMBL" id="CABITT030000002">
    <property type="protein sequence ID" value="VVA94687.1"/>
    <property type="molecule type" value="Genomic_DNA"/>
</dbReference>
<evidence type="ECO:0008006" key="4">
    <source>
        <dbReference type="Google" id="ProtNLM"/>
    </source>
</evidence>
<evidence type="ECO:0000313" key="2">
    <source>
        <dbReference type="EMBL" id="VVA94687.1"/>
    </source>
</evidence>
<feature type="compositionally biased region" description="Polar residues" evidence="1">
    <location>
        <begin position="23"/>
        <end position="34"/>
    </location>
</feature>
<dbReference type="InterPro" id="IPR055304">
    <property type="entry name" value="CHCHD2/10-like"/>
</dbReference>
<dbReference type="PANTHER" id="PTHR13523:SF14">
    <property type="entry name" value="CHCH DOMAIN-CONTAINING PROTEIN"/>
    <property type="match status" value="1"/>
</dbReference>
<feature type="compositionally biased region" description="Gly residues" evidence="1">
    <location>
        <begin position="1"/>
        <end position="10"/>
    </location>
</feature>
<evidence type="ECO:0000313" key="3">
    <source>
        <dbReference type="Proteomes" id="UP000489600"/>
    </source>
</evidence>
<evidence type="ECO:0000256" key="1">
    <source>
        <dbReference type="SAM" id="MobiDB-lite"/>
    </source>
</evidence>
<protein>
    <recommendedName>
        <fullName evidence="4">CHCH domain-containing protein</fullName>
    </recommendedName>
</protein>